<evidence type="ECO:0000313" key="6">
    <source>
        <dbReference type="EMBL" id="RPA87434.1"/>
    </source>
</evidence>
<feature type="signal peptide" evidence="3">
    <location>
        <begin position="1"/>
        <end position="17"/>
    </location>
</feature>
<name>A0A3N4J0J8_ASCIM</name>
<evidence type="ECO:0000256" key="1">
    <source>
        <dbReference type="ARBA" id="ARBA00010088"/>
    </source>
</evidence>
<dbReference type="STRING" id="1160509.A0A3N4J0J8"/>
<dbReference type="Pfam" id="PF08386">
    <property type="entry name" value="Abhydrolase_4"/>
    <property type="match status" value="1"/>
</dbReference>
<dbReference type="GO" id="GO:0016787">
    <property type="term" value="F:hydrolase activity"/>
    <property type="evidence" value="ECO:0007669"/>
    <property type="project" value="UniProtKB-KW"/>
</dbReference>
<feature type="chain" id="PRO_5017996504" evidence="3">
    <location>
        <begin position="18"/>
        <end position="589"/>
    </location>
</feature>
<dbReference type="InterPro" id="IPR000073">
    <property type="entry name" value="AB_hydrolase_1"/>
</dbReference>
<dbReference type="InterPro" id="IPR029058">
    <property type="entry name" value="AB_hydrolase_fold"/>
</dbReference>
<accession>A0A3N4J0J8</accession>
<dbReference type="Proteomes" id="UP000275078">
    <property type="component" value="Unassembled WGS sequence"/>
</dbReference>
<dbReference type="AlphaFoldDB" id="A0A3N4J0J8"/>
<protein>
    <submittedName>
        <fullName evidence="6">Alpha/beta-hydrolase</fullName>
    </submittedName>
</protein>
<evidence type="ECO:0000256" key="2">
    <source>
        <dbReference type="ARBA" id="ARBA00022801"/>
    </source>
</evidence>
<keyword evidence="2 6" id="KW-0378">Hydrolase</keyword>
<dbReference type="Gene3D" id="3.40.50.1820">
    <property type="entry name" value="alpha/beta hydrolase"/>
    <property type="match status" value="1"/>
</dbReference>
<dbReference type="OrthoDB" id="425534at2759"/>
<evidence type="ECO:0000313" key="7">
    <source>
        <dbReference type="Proteomes" id="UP000275078"/>
    </source>
</evidence>
<keyword evidence="7" id="KW-1185">Reference proteome</keyword>
<reference evidence="6 7" key="1">
    <citation type="journal article" date="2018" name="Nat. Ecol. Evol.">
        <title>Pezizomycetes genomes reveal the molecular basis of ectomycorrhizal truffle lifestyle.</title>
        <authorList>
            <person name="Murat C."/>
            <person name="Payen T."/>
            <person name="Noel B."/>
            <person name="Kuo A."/>
            <person name="Morin E."/>
            <person name="Chen J."/>
            <person name="Kohler A."/>
            <person name="Krizsan K."/>
            <person name="Balestrini R."/>
            <person name="Da Silva C."/>
            <person name="Montanini B."/>
            <person name="Hainaut M."/>
            <person name="Levati E."/>
            <person name="Barry K.W."/>
            <person name="Belfiori B."/>
            <person name="Cichocki N."/>
            <person name="Clum A."/>
            <person name="Dockter R.B."/>
            <person name="Fauchery L."/>
            <person name="Guy J."/>
            <person name="Iotti M."/>
            <person name="Le Tacon F."/>
            <person name="Lindquist E.A."/>
            <person name="Lipzen A."/>
            <person name="Malagnac F."/>
            <person name="Mello A."/>
            <person name="Molinier V."/>
            <person name="Miyauchi S."/>
            <person name="Poulain J."/>
            <person name="Riccioni C."/>
            <person name="Rubini A."/>
            <person name="Sitrit Y."/>
            <person name="Splivallo R."/>
            <person name="Traeger S."/>
            <person name="Wang M."/>
            <person name="Zifcakova L."/>
            <person name="Wipf D."/>
            <person name="Zambonelli A."/>
            <person name="Paolocci F."/>
            <person name="Nowrousian M."/>
            <person name="Ottonello S."/>
            <person name="Baldrian P."/>
            <person name="Spatafora J.W."/>
            <person name="Henrissat B."/>
            <person name="Nagy L.G."/>
            <person name="Aury J.M."/>
            <person name="Wincker P."/>
            <person name="Grigoriev I.V."/>
            <person name="Bonfante P."/>
            <person name="Martin F.M."/>
        </authorList>
    </citation>
    <scope>NUCLEOTIDE SEQUENCE [LARGE SCALE GENOMIC DNA]</scope>
    <source>
        <strain evidence="6 7">RN42</strain>
    </source>
</reference>
<gene>
    <name evidence="6" type="ORF">BJ508DRAFT_320455</name>
</gene>
<organism evidence="6 7">
    <name type="scientific">Ascobolus immersus RN42</name>
    <dbReference type="NCBI Taxonomy" id="1160509"/>
    <lineage>
        <taxon>Eukaryota</taxon>
        <taxon>Fungi</taxon>
        <taxon>Dikarya</taxon>
        <taxon>Ascomycota</taxon>
        <taxon>Pezizomycotina</taxon>
        <taxon>Pezizomycetes</taxon>
        <taxon>Pezizales</taxon>
        <taxon>Ascobolaceae</taxon>
        <taxon>Ascobolus</taxon>
    </lineage>
</organism>
<dbReference type="InterPro" id="IPR051601">
    <property type="entry name" value="Serine_prot/Carboxylest_S33"/>
</dbReference>
<dbReference type="SUPFAM" id="SSF53474">
    <property type="entry name" value="alpha/beta-Hydrolases"/>
    <property type="match status" value="1"/>
</dbReference>
<dbReference type="PANTHER" id="PTHR43248:SF25">
    <property type="entry name" value="AB HYDROLASE-1 DOMAIN-CONTAINING PROTEIN-RELATED"/>
    <property type="match status" value="1"/>
</dbReference>
<proteinExistence type="inferred from homology"/>
<evidence type="ECO:0000256" key="3">
    <source>
        <dbReference type="SAM" id="SignalP"/>
    </source>
</evidence>
<comment type="similarity">
    <text evidence="1">Belongs to the peptidase S33 family.</text>
</comment>
<dbReference type="PANTHER" id="PTHR43248">
    <property type="entry name" value="2-SUCCINYL-6-HYDROXY-2,4-CYCLOHEXADIENE-1-CARBOXYLATE SYNTHASE"/>
    <property type="match status" value="1"/>
</dbReference>
<evidence type="ECO:0000259" key="4">
    <source>
        <dbReference type="Pfam" id="PF00561"/>
    </source>
</evidence>
<evidence type="ECO:0000259" key="5">
    <source>
        <dbReference type="Pfam" id="PF08386"/>
    </source>
</evidence>
<dbReference type="InterPro" id="IPR013595">
    <property type="entry name" value="Pept_S33_TAP-like_C"/>
</dbReference>
<dbReference type="EMBL" id="ML119646">
    <property type="protein sequence ID" value="RPA87434.1"/>
    <property type="molecule type" value="Genomic_DNA"/>
</dbReference>
<feature type="domain" description="AB hydrolase-1" evidence="4">
    <location>
        <begin position="106"/>
        <end position="268"/>
    </location>
</feature>
<keyword evidence="3" id="KW-0732">Signal</keyword>
<feature type="domain" description="Peptidase S33 tripeptidyl aminopeptidase-like C-terminal" evidence="5">
    <location>
        <begin position="445"/>
        <end position="543"/>
    </location>
</feature>
<sequence>MLGLLAATLVSLRFSNGHLEDIDQLSGVSDRNSDKPVEEFDWKQLAASEDLVYTPCLASYGNFQCAKLKVPLDWTDPSDQRTAEIAIIKLPASIDGGEENPNWAGPILINPGGPGGSGIEMVQHVGNDLQILAGRNFSIIGFDPRGVGETTPSGDCFQNALDREIWQQQSSRLVSSGGPEMLGDVYVRARAYSKFCSTNLAKVNGTASYMGTSFVARDMLRITELSWKAVERESKGLQFWGFSYGSLLGQTFAHMFPDKVYRLILDGVVDAEDYYRGLWSRNLLNTNKSIQEFYDSCAANPHNCALAAGHEKADAKSIELRVTKILESLKSAPLPLIDEYPDLLTYSQVKLLLFGSLYDPLGYFPKVATLLAAAESGDSLAIMKLKEGYFSERFSCKFPDRTAGLRKNEAVHAISCGDADSKEESFEEFKEYYNHLYNQSSLAADLWLPIVSPCAGWKARSKERILEKIGKHTSEPLLFVGNDLDPVTPLDNAIKMSEAFPNSAVLRQKSGSHTCFNAPSSCTIAYIRQYLNDGTLPPKGNTCEPNKKPFEDLVTTAVDTEDDQLLAAMTRVSQSGKIVHLGHPGFLHQ</sequence>
<dbReference type="Pfam" id="PF00561">
    <property type="entry name" value="Abhydrolase_1"/>
    <property type="match status" value="1"/>
</dbReference>